<dbReference type="EMBL" id="SOMN01000011">
    <property type="protein sequence ID" value="TFE26975.1"/>
    <property type="molecule type" value="Genomic_DNA"/>
</dbReference>
<evidence type="ECO:0000256" key="1">
    <source>
        <dbReference type="SAM" id="MobiDB-lite"/>
    </source>
</evidence>
<dbReference type="AlphaFoldDB" id="A0A4Y8M2R9"/>
<feature type="compositionally biased region" description="Basic and acidic residues" evidence="1">
    <location>
        <begin position="163"/>
        <end position="177"/>
    </location>
</feature>
<feature type="region of interest" description="Disordered" evidence="1">
    <location>
        <begin position="146"/>
        <end position="177"/>
    </location>
</feature>
<gene>
    <name evidence="2" type="ORF">E2980_10800</name>
</gene>
<keyword evidence="3" id="KW-1185">Reference proteome</keyword>
<protein>
    <submittedName>
        <fullName evidence="2">Uncharacterized protein</fullName>
    </submittedName>
</protein>
<comment type="caution">
    <text evidence="2">The sequence shown here is derived from an EMBL/GenBank/DDBJ whole genome shotgun (WGS) entry which is preliminary data.</text>
</comment>
<dbReference type="RefSeq" id="WP_135152202.1">
    <property type="nucleotide sequence ID" value="NZ_SOMN01000011.1"/>
</dbReference>
<evidence type="ECO:0000313" key="2">
    <source>
        <dbReference type="EMBL" id="TFE26975.1"/>
    </source>
</evidence>
<organism evidence="2 3">
    <name type="scientific">Cohnella luojiensis</name>
    <dbReference type="NCBI Taxonomy" id="652876"/>
    <lineage>
        <taxon>Bacteria</taxon>
        <taxon>Bacillati</taxon>
        <taxon>Bacillota</taxon>
        <taxon>Bacilli</taxon>
        <taxon>Bacillales</taxon>
        <taxon>Paenibacillaceae</taxon>
        <taxon>Cohnella</taxon>
    </lineage>
</organism>
<accession>A0A4Y8M2R9</accession>
<evidence type="ECO:0000313" key="3">
    <source>
        <dbReference type="Proteomes" id="UP000297900"/>
    </source>
</evidence>
<sequence>MKAGIGYLYVGALAFCIIMLCKDGIALAQLPGLSTEKEADGNGQQGGSSRFDLIAGITSLTEEVSGNLVEVIRTAGNKLEQTVEMRVETPVNLASGAAELLYADKVLLSVDEAISSTVQILPEPLASAVEVTVCALKPCLQTEAPRLPEVPTTHGEPQPGGKIDGHAAPDAGLEQKPDLGGAEAVREDNLEPREAPVNKMEQEEGRATDVIVAVHPKPAQVPIWTANDDPSPWCNNANPNAVPGVGMNTQTQSGTGHGGYHYPKLFDAIAADITSMQNSGRRIYARNTRQLITKRGNEPPTPPPRNSFFSYKPMRKRSVSLVKKNRRVALFDAGSGSAIWDHRSPCY</sequence>
<reference evidence="2 3" key="1">
    <citation type="submission" date="2019-03" db="EMBL/GenBank/DDBJ databases">
        <title>Cohnella endophytica sp. nov., a novel endophytic bacterium isolated from bark of Sonneratia apetala.</title>
        <authorList>
            <person name="Tuo L."/>
        </authorList>
    </citation>
    <scope>NUCLEOTIDE SEQUENCE [LARGE SCALE GENOMIC DNA]</scope>
    <source>
        <strain evidence="2 3">CCTCC AB 208254</strain>
    </source>
</reference>
<dbReference type="Proteomes" id="UP000297900">
    <property type="component" value="Unassembled WGS sequence"/>
</dbReference>
<name>A0A4Y8M2R9_9BACL</name>
<dbReference type="OrthoDB" id="10020954at2"/>
<proteinExistence type="predicted"/>